<dbReference type="EMBL" id="CP027541">
    <property type="protein sequence ID" value="AWT51444.1"/>
    <property type="molecule type" value="Genomic_DNA"/>
</dbReference>
<dbReference type="InterPro" id="IPR020904">
    <property type="entry name" value="Sc_DH/Rdtase_CS"/>
</dbReference>
<name>A0A2U9PI71_MYCSE</name>
<dbReference type="FunFam" id="3.40.50.720:FF:000084">
    <property type="entry name" value="Short-chain dehydrogenase reductase"/>
    <property type="match status" value="1"/>
</dbReference>
<dbReference type="PRINTS" id="PR00080">
    <property type="entry name" value="SDRFAMILY"/>
</dbReference>
<dbReference type="GO" id="GO:0016616">
    <property type="term" value="F:oxidoreductase activity, acting on the CH-OH group of donors, NAD or NADP as acceptor"/>
    <property type="evidence" value="ECO:0007669"/>
    <property type="project" value="TreeGrafter"/>
</dbReference>
<dbReference type="PROSITE" id="PS00061">
    <property type="entry name" value="ADH_SHORT"/>
    <property type="match status" value="1"/>
</dbReference>
<dbReference type="PRINTS" id="PR00081">
    <property type="entry name" value="GDHRDH"/>
</dbReference>
<proteinExistence type="inferred from homology"/>
<dbReference type="Gene3D" id="3.40.50.720">
    <property type="entry name" value="NAD(P)-binding Rossmann-like Domain"/>
    <property type="match status" value="1"/>
</dbReference>
<sequence>MVFMIEKGVSRMKKLEGKTVLITGGGRGMGRTHAQLMAREGASIVTCDINHGYAHAGYSINDPGDLAETTRLVEAEGAKCLSVYADVRDPQQLGDLVARGIDQFGQIDAVVANAGIQSYNTIDKMSDEEWRDVVDTNLTGVFNTLRAIASHFIERKAGSFVATSSAIGRSGGGNMAGYAASKWGVIGLIKNAAIELGRYNVRCNAVCPGYISTPMINNDLLPHLYFPDHDNPTDEMVDEVLNTRFHFIPAGRIDPVEVARVMVFLASDESRFISGSTIDVNAGGSATYT</sequence>
<dbReference type="Pfam" id="PF00106">
    <property type="entry name" value="adh_short"/>
    <property type="match status" value="1"/>
</dbReference>
<dbReference type="InterPro" id="IPR036291">
    <property type="entry name" value="NAD(P)-bd_dom_sf"/>
</dbReference>
<keyword evidence="2" id="KW-0560">Oxidoreductase</keyword>
<reference evidence="6" key="2">
    <citation type="submission" date="2018-03" db="EMBL/GenBank/DDBJ databases">
        <authorList>
            <person name="Derbyshire K."/>
            <person name="Gray T.A."/>
            <person name="Champion M."/>
        </authorList>
    </citation>
    <scope>NUCLEOTIDE SEQUENCE [LARGE SCALE GENOMIC DNA]</scope>
    <source>
        <strain evidence="6">MKD8</strain>
    </source>
</reference>
<evidence type="ECO:0000259" key="4">
    <source>
        <dbReference type="SMART" id="SM00822"/>
    </source>
</evidence>
<dbReference type="SMART" id="SM00822">
    <property type="entry name" value="PKS_KR"/>
    <property type="match status" value="1"/>
</dbReference>
<dbReference type="PANTHER" id="PTHR42760:SF133">
    <property type="entry name" value="3-OXOACYL-[ACYL-CARRIER-PROTEIN] REDUCTASE"/>
    <property type="match status" value="1"/>
</dbReference>
<dbReference type="SUPFAM" id="SSF51735">
    <property type="entry name" value="NAD(P)-binding Rossmann-fold domains"/>
    <property type="match status" value="1"/>
</dbReference>
<dbReference type="InterPro" id="IPR002347">
    <property type="entry name" value="SDR_fam"/>
</dbReference>
<reference evidence="5 6" key="1">
    <citation type="journal article" date="2013" name="Genome Announc.">
        <title>Draft genome sequence of MKD8, a conjugal recipient Mycobacterium smegmatis strain.</title>
        <authorList>
            <person name="Gray T.A."/>
            <person name="Palumbo M.J."/>
            <person name="Derbyshire K.M."/>
        </authorList>
    </citation>
    <scope>NUCLEOTIDE SEQUENCE [LARGE SCALE GENOMIC DNA]</scope>
    <source>
        <strain evidence="5 6">MKD8</strain>
    </source>
</reference>
<dbReference type="PANTHER" id="PTHR42760">
    <property type="entry name" value="SHORT-CHAIN DEHYDROGENASES/REDUCTASES FAMILY MEMBER"/>
    <property type="match status" value="1"/>
</dbReference>
<evidence type="ECO:0000256" key="1">
    <source>
        <dbReference type="ARBA" id="ARBA00006484"/>
    </source>
</evidence>
<feature type="domain" description="Ketoreductase" evidence="4">
    <location>
        <begin position="18"/>
        <end position="192"/>
    </location>
</feature>
<comment type="similarity">
    <text evidence="1 3">Belongs to the short-chain dehydrogenases/reductases (SDR) family.</text>
</comment>
<dbReference type="Proteomes" id="UP000011200">
    <property type="component" value="Chromosome"/>
</dbReference>
<dbReference type="InterPro" id="IPR057326">
    <property type="entry name" value="KR_dom"/>
</dbReference>
<gene>
    <name evidence="5" type="ORF">D806_004510</name>
</gene>
<evidence type="ECO:0000256" key="2">
    <source>
        <dbReference type="ARBA" id="ARBA00023002"/>
    </source>
</evidence>
<evidence type="ECO:0000256" key="3">
    <source>
        <dbReference type="RuleBase" id="RU000363"/>
    </source>
</evidence>
<protein>
    <submittedName>
        <fullName evidence="5">Carveol dehydrogenase</fullName>
    </submittedName>
</protein>
<evidence type="ECO:0000313" key="6">
    <source>
        <dbReference type="Proteomes" id="UP000011200"/>
    </source>
</evidence>
<organism evidence="5 6">
    <name type="scientific">Mycolicibacterium smegmatis (strain MKD8)</name>
    <name type="common">Mycobacterium smegmatis</name>
    <dbReference type="NCBI Taxonomy" id="1214915"/>
    <lineage>
        <taxon>Bacteria</taxon>
        <taxon>Bacillati</taxon>
        <taxon>Actinomycetota</taxon>
        <taxon>Actinomycetes</taxon>
        <taxon>Mycobacteriales</taxon>
        <taxon>Mycobacteriaceae</taxon>
        <taxon>Mycolicibacterium</taxon>
    </lineage>
</organism>
<dbReference type="AlphaFoldDB" id="A0A2U9PI71"/>
<accession>A0A2U9PI71</accession>
<evidence type="ECO:0000313" key="5">
    <source>
        <dbReference type="EMBL" id="AWT51444.1"/>
    </source>
</evidence>